<evidence type="ECO:0000259" key="4">
    <source>
        <dbReference type="PROSITE" id="PS51485"/>
    </source>
</evidence>
<feature type="compositionally biased region" description="Pro residues" evidence="1">
    <location>
        <begin position="170"/>
        <end position="190"/>
    </location>
</feature>
<dbReference type="Gene3D" id="2.60.40.420">
    <property type="entry name" value="Cupredoxins - blue copper proteins"/>
    <property type="match status" value="1"/>
</dbReference>
<dbReference type="InterPro" id="IPR039391">
    <property type="entry name" value="Phytocyanin-like"/>
</dbReference>
<dbReference type="Pfam" id="PF02298">
    <property type="entry name" value="Cu_bind_like"/>
    <property type="match status" value="1"/>
</dbReference>
<dbReference type="PANTHER" id="PTHR33021">
    <property type="entry name" value="BLUE COPPER PROTEIN"/>
    <property type="match status" value="1"/>
</dbReference>
<keyword evidence="6" id="KW-1185">Reference proteome</keyword>
<comment type="caution">
    <text evidence="5">The sequence shown here is derived from an EMBL/GenBank/DDBJ whole genome shotgun (WGS) entry which is preliminary data.</text>
</comment>
<organism evidence="5 6">
    <name type="scientific">Dioscorea zingiberensis</name>
    <dbReference type="NCBI Taxonomy" id="325984"/>
    <lineage>
        <taxon>Eukaryota</taxon>
        <taxon>Viridiplantae</taxon>
        <taxon>Streptophyta</taxon>
        <taxon>Embryophyta</taxon>
        <taxon>Tracheophyta</taxon>
        <taxon>Spermatophyta</taxon>
        <taxon>Magnoliopsida</taxon>
        <taxon>Liliopsida</taxon>
        <taxon>Dioscoreales</taxon>
        <taxon>Dioscoreaceae</taxon>
        <taxon>Dioscorea</taxon>
    </lineage>
</organism>
<protein>
    <recommendedName>
        <fullName evidence="4">Phytocyanin domain-containing protein</fullName>
    </recommendedName>
</protein>
<reference evidence="5" key="2">
    <citation type="journal article" date="2022" name="Hortic Res">
        <title>The genome of Dioscorea zingiberensis sheds light on the biosynthesis, origin and evolution of the medicinally important diosgenin saponins.</title>
        <authorList>
            <person name="Li Y."/>
            <person name="Tan C."/>
            <person name="Li Z."/>
            <person name="Guo J."/>
            <person name="Li S."/>
            <person name="Chen X."/>
            <person name="Wang C."/>
            <person name="Dai X."/>
            <person name="Yang H."/>
            <person name="Song W."/>
            <person name="Hou L."/>
            <person name="Xu J."/>
            <person name="Tong Z."/>
            <person name="Xu A."/>
            <person name="Yuan X."/>
            <person name="Wang W."/>
            <person name="Yang Q."/>
            <person name="Chen L."/>
            <person name="Sun Z."/>
            <person name="Wang K."/>
            <person name="Pan B."/>
            <person name="Chen J."/>
            <person name="Bao Y."/>
            <person name="Liu F."/>
            <person name="Qi X."/>
            <person name="Gang D.R."/>
            <person name="Wen J."/>
            <person name="Li J."/>
        </authorList>
    </citation>
    <scope>NUCLEOTIDE SEQUENCE</scope>
    <source>
        <strain evidence="5">Dzin_1.0</strain>
    </source>
</reference>
<evidence type="ECO:0000313" key="5">
    <source>
        <dbReference type="EMBL" id="KAJ0988835.1"/>
    </source>
</evidence>
<dbReference type="PANTHER" id="PTHR33021:SF213">
    <property type="entry name" value="OS12G0454600 PROTEIN"/>
    <property type="match status" value="1"/>
</dbReference>
<feature type="signal peptide" evidence="3">
    <location>
        <begin position="1"/>
        <end position="26"/>
    </location>
</feature>
<feature type="chain" id="PRO_5039326071" description="Phytocyanin domain-containing protein" evidence="3">
    <location>
        <begin position="27"/>
        <end position="228"/>
    </location>
</feature>
<dbReference type="PROSITE" id="PS51485">
    <property type="entry name" value="PHYTOCYANIN"/>
    <property type="match status" value="1"/>
</dbReference>
<feature type="domain" description="Phytocyanin" evidence="4">
    <location>
        <begin position="36"/>
        <end position="160"/>
    </location>
</feature>
<gene>
    <name evidence="5" type="ORF">J5N97_007191</name>
</gene>
<keyword evidence="2" id="KW-0472">Membrane</keyword>
<keyword evidence="2" id="KW-0812">Transmembrane</keyword>
<feature type="region of interest" description="Disordered" evidence="1">
    <location>
        <begin position="167"/>
        <end position="202"/>
    </location>
</feature>
<dbReference type="OrthoDB" id="688954at2759"/>
<reference evidence="5" key="1">
    <citation type="submission" date="2021-03" db="EMBL/GenBank/DDBJ databases">
        <authorList>
            <person name="Li Z."/>
            <person name="Yang C."/>
        </authorList>
    </citation>
    <scope>NUCLEOTIDE SEQUENCE</scope>
    <source>
        <strain evidence="5">Dzin_1.0</strain>
        <tissue evidence="5">Leaf</tissue>
    </source>
</reference>
<name>A0A9D5DBU1_9LILI</name>
<dbReference type="GO" id="GO:0005886">
    <property type="term" value="C:plasma membrane"/>
    <property type="evidence" value="ECO:0007669"/>
    <property type="project" value="TreeGrafter"/>
</dbReference>
<dbReference type="AlphaFoldDB" id="A0A9D5DBU1"/>
<dbReference type="InterPro" id="IPR003245">
    <property type="entry name" value="Phytocyanin_dom"/>
</dbReference>
<keyword evidence="2" id="KW-1133">Transmembrane helix</keyword>
<dbReference type="Proteomes" id="UP001085076">
    <property type="component" value="Miscellaneous, Linkage group lg01"/>
</dbReference>
<proteinExistence type="predicted"/>
<sequence>MARLAVTVTAALLAVIISAVSSPTTAATDNTAPPYANHTVGGAAGWFFNASSNTSAVNFSDWAATQSFFLGDYLIFKTSTALPVIQTYNATTYARCNADDDDGDETFVYDDGGDAASADALPAVILVPLTIEGDNYYFSSAGDDGFQCSRGMRFHIVVQHGRGLPASLSYPPPPPYTEPPPPGTTAPPGPETTAQQESFHNGGEKRGVGGWVTFLGSFLGALLLMVSL</sequence>
<dbReference type="EMBL" id="JAGGNH010000001">
    <property type="protein sequence ID" value="KAJ0988835.1"/>
    <property type="molecule type" value="Genomic_DNA"/>
</dbReference>
<evidence type="ECO:0000256" key="1">
    <source>
        <dbReference type="SAM" id="MobiDB-lite"/>
    </source>
</evidence>
<evidence type="ECO:0000256" key="3">
    <source>
        <dbReference type="SAM" id="SignalP"/>
    </source>
</evidence>
<dbReference type="GO" id="GO:0009055">
    <property type="term" value="F:electron transfer activity"/>
    <property type="evidence" value="ECO:0007669"/>
    <property type="project" value="InterPro"/>
</dbReference>
<feature type="transmembrane region" description="Helical" evidence="2">
    <location>
        <begin position="208"/>
        <end position="226"/>
    </location>
</feature>
<evidence type="ECO:0000313" key="6">
    <source>
        <dbReference type="Proteomes" id="UP001085076"/>
    </source>
</evidence>
<dbReference type="SUPFAM" id="SSF49503">
    <property type="entry name" value="Cupredoxins"/>
    <property type="match status" value="1"/>
</dbReference>
<evidence type="ECO:0000256" key="2">
    <source>
        <dbReference type="SAM" id="Phobius"/>
    </source>
</evidence>
<accession>A0A9D5DBU1</accession>
<dbReference type="FunFam" id="2.60.40.420:FF:000048">
    <property type="entry name" value="Early nodulin-like protein 18"/>
    <property type="match status" value="1"/>
</dbReference>
<keyword evidence="3" id="KW-0732">Signal</keyword>
<dbReference type="InterPro" id="IPR008972">
    <property type="entry name" value="Cupredoxin"/>
</dbReference>